<keyword evidence="3" id="KW-1185">Reference proteome</keyword>
<dbReference type="Proteomes" id="UP000663880">
    <property type="component" value="Unassembled WGS sequence"/>
</dbReference>
<protein>
    <submittedName>
        <fullName evidence="2">Uncharacterized protein</fullName>
    </submittedName>
</protein>
<sequence>MNRSTSCSDISLDSLEDNFKNKSIHKEKSYEEQVETILVPFYENDVLIRVPKLSKERKSNQKNRDRKNSKFKKEPEPQSYLINKNIQNNKKCSYLDIFRKQFVPNSLGKKKQTEEIRSISPQVGDTETGSLDDEGNNNESEFYNTEAYNDVYYDQLINQDMEYYLHQSLEELQLSQDLEIKLEDDDNNLKSVSEVTQPRRERGRVQPLHNMKLGGLGPDTENIRPRLERARSLQRYSEKVRMANRLRIYKKAVEEDKETQRQASAKNSQSARNRSAEEKNTYLINKNMKEKSSLIKKIYHGKSKSATVQNSKTRENRPPNETNDKREQIPKKSAKNVHIKKNENCSGKVRIKSIKIDKGTATDDKQHRNEKTRPMEINFLVNIDAGLRPSTALRNLEEKHRQYQEKVKTFSTDYRND</sequence>
<feature type="region of interest" description="Disordered" evidence="1">
    <location>
        <begin position="255"/>
        <end position="334"/>
    </location>
</feature>
<feature type="compositionally biased region" description="Basic and acidic residues" evidence="1">
    <location>
        <begin position="312"/>
        <end position="330"/>
    </location>
</feature>
<evidence type="ECO:0000313" key="3">
    <source>
        <dbReference type="Proteomes" id="UP000663880"/>
    </source>
</evidence>
<comment type="caution">
    <text evidence="2">The sequence shown here is derived from an EMBL/GenBank/DDBJ whole genome shotgun (WGS) entry which is preliminary data.</text>
</comment>
<feature type="region of interest" description="Disordered" evidence="1">
    <location>
        <begin position="109"/>
        <end position="138"/>
    </location>
</feature>
<dbReference type="AlphaFoldDB" id="A0A821WIT2"/>
<accession>A0A821WIT2</accession>
<gene>
    <name evidence="2" type="ORF">PMACD_LOCUS13422</name>
</gene>
<proteinExistence type="predicted"/>
<dbReference type="EMBL" id="CAJOBZ010000061">
    <property type="protein sequence ID" value="CAF4925598.1"/>
    <property type="molecule type" value="Genomic_DNA"/>
</dbReference>
<organism evidence="2 3">
    <name type="scientific">Pieris macdunnoughi</name>
    <dbReference type="NCBI Taxonomy" id="345717"/>
    <lineage>
        <taxon>Eukaryota</taxon>
        <taxon>Metazoa</taxon>
        <taxon>Ecdysozoa</taxon>
        <taxon>Arthropoda</taxon>
        <taxon>Hexapoda</taxon>
        <taxon>Insecta</taxon>
        <taxon>Pterygota</taxon>
        <taxon>Neoptera</taxon>
        <taxon>Endopterygota</taxon>
        <taxon>Lepidoptera</taxon>
        <taxon>Glossata</taxon>
        <taxon>Ditrysia</taxon>
        <taxon>Papilionoidea</taxon>
        <taxon>Pieridae</taxon>
        <taxon>Pierinae</taxon>
        <taxon>Pieris</taxon>
    </lineage>
</organism>
<feature type="region of interest" description="Disordered" evidence="1">
    <location>
        <begin position="53"/>
        <end position="80"/>
    </location>
</feature>
<feature type="compositionally biased region" description="Polar residues" evidence="1">
    <location>
        <begin position="261"/>
        <end position="273"/>
    </location>
</feature>
<feature type="compositionally biased region" description="Polar residues" evidence="1">
    <location>
        <begin position="119"/>
        <end position="129"/>
    </location>
</feature>
<feature type="compositionally biased region" description="Basic and acidic residues" evidence="1">
    <location>
        <begin position="53"/>
        <end position="76"/>
    </location>
</feature>
<evidence type="ECO:0000256" key="1">
    <source>
        <dbReference type="SAM" id="MobiDB-lite"/>
    </source>
</evidence>
<evidence type="ECO:0000313" key="2">
    <source>
        <dbReference type="EMBL" id="CAF4925598.1"/>
    </source>
</evidence>
<name>A0A821WIT2_9NEOP</name>
<reference evidence="2" key="1">
    <citation type="submission" date="2021-02" db="EMBL/GenBank/DDBJ databases">
        <authorList>
            <person name="Steward A R."/>
        </authorList>
    </citation>
    <scope>NUCLEOTIDE SEQUENCE</scope>
</reference>
<dbReference type="OrthoDB" id="6930811at2759"/>